<name>A0A5P9QDY4_9MICO</name>
<dbReference type="OrthoDB" id="5149587at2"/>
<feature type="transmembrane region" description="Helical" evidence="1">
    <location>
        <begin position="69"/>
        <end position="88"/>
    </location>
</feature>
<organism evidence="2 3">
    <name type="scientific">Luteimicrobium xylanilyticum</name>
    <dbReference type="NCBI Taxonomy" id="1133546"/>
    <lineage>
        <taxon>Bacteria</taxon>
        <taxon>Bacillati</taxon>
        <taxon>Actinomycetota</taxon>
        <taxon>Actinomycetes</taxon>
        <taxon>Micrococcales</taxon>
        <taxon>Luteimicrobium</taxon>
    </lineage>
</organism>
<keyword evidence="3" id="KW-1185">Reference proteome</keyword>
<protein>
    <recommendedName>
        <fullName evidence="4">DUF3618 domain-containing protein</fullName>
    </recommendedName>
</protein>
<dbReference type="Pfam" id="PF12277">
    <property type="entry name" value="DUF3618"/>
    <property type="match status" value="1"/>
</dbReference>
<gene>
    <name evidence="2" type="ORF">KDY119_03132</name>
</gene>
<keyword evidence="1" id="KW-0812">Transmembrane</keyword>
<dbReference type="InterPro" id="IPR022062">
    <property type="entry name" value="DUF3618"/>
</dbReference>
<evidence type="ECO:0008006" key="4">
    <source>
        <dbReference type="Google" id="ProtNLM"/>
    </source>
</evidence>
<keyword evidence="1" id="KW-1133">Transmembrane helix</keyword>
<dbReference type="KEGG" id="lxl:KDY119_03132"/>
<evidence type="ECO:0000256" key="1">
    <source>
        <dbReference type="SAM" id="Phobius"/>
    </source>
</evidence>
<dbReference type="AlphaFoldDB" id="A0A5P9QDY4"/>
<proteinExistence type="predicted"/>
<dbReference type="RefSeq" id="WP_036947461.1">
    <property type="nucleotide sequence ID" value="NZ_BAABIH010000016.1"/>
</dbReference>
<evidence type="ECO:0000313" key="3">
    <source>
        <dbReference type="Proteomes" id="UP000326702"/>
    </source>
</evidence>
<dbReference type="EMBL" id="CP045529">
    <property type="protein sequence ID" value="QFU99597.1"/>
    <property type="molecule type" value="Genomic_DNA"/>
</dbReference>
<evidence type="ECO:0000313" key="2">
    <source>
        <dbReference type="EMBL" id="QFU99597.1"/>
    </source>
</evidence>
<reference evidence="2 3" key="1">
    <citation type="submission" date="2019-10" db="EMBL/GenBank/DDBJ databases">
        <title>Genome sequence of Luteimicrobium xylanilyticum HY-24.</title>
        <authorList>
            <person name="Kim D.Y."/>
            <person name="Park H.-Y."/>
        </authorList>
    </citation>
    <scope>NUCLEOTIDE SEQUENCE [LARGE SCALE GENOMIC DNA]</scope>
    <source>
        <strain evidence="2 3">HY-24</strain>
    </source>
</reference>
<sequence>MSTKETQLQEELAQARAELASTVDELSGHLDPRAQASRFAASTKQAATDTAGLFTGDGMPRQEHRARNVKVLVGAGVAVLALGLRAVLRKR</sequence>
<dbReference type="Proteomes" id="UP000326702">
    <property type="component" value="Chromosome"/>
</dbReference>
<accession>A0A5P9QDY4</accession>
<keyword evidence="1" id="KW-0472">Membrane</keyword>